<evidence type="ECO:0000313" key="2">
    <source>
        <dbReference type="EMBL" id="CAF9915226.1"/>
    </source>
</evidence>
<dbReference type="GO" id="GO:0006780">
    <property type="term" value="P:uroporphyrinogen III biosynthetic process"/>
    <property type="evidence" value="ECO:0007669"/>
    <property type="project" value="InterPro"/>
</dbReference>
<dbReference type="PANTHER" id="PTHR12390">
    <property type="entry name" value="UROPORPHYRINOGEN III SYNTHASE"/>
    <property type="match status" value="1"/>
</dbReference>
<dbReference type="GO" id="GO:0006782">
    <property type="term" value="P:protoporphyrinogen IX biosynthetic process"/>
    <property type="evidence" value="ECO:0007669"/>
    <property type="project" value="UniProtKB-UniPathway"/>
</dbReference>
<dbReference type="Pfam" id="PF02602">
    <property type="entry name" value="HEM4"/>
    <property type="match status" value="1"/>
</dbReference>
<reference evidence="2" key="1">
    <citation type="submission" date="2021-03" db="EMBL/GenBank/DDBJ databases">
        <authorList>
            <person name="Tagirdzhanova G."/>
        </authorList>
    </citation>
    <scope>NUCLEOTIDE SEQUENCE</scope>
</reference>
<evidence type="ECO:0000313" key="3">
    <source>
        <dbReference type="Proteomes" id="UP000664521"/>
    </source>
</evidence>
<dbReference type="Gene3D" id="3.40.50.10090">
    <property type="match status" value="2"/>
</dbReference>
<accession>A0A8H3EZ08</accession>
<protein>
    <recommendedName>
        <fullName evidence="1">Tetrapyrrole biosynthesis uroporphyrinogen III synthase domain-containing protein</fullName>
    </recommendedName>
</protein>
<dbReference type="AlphaFoldDB" id="A0A8H3EZ08"/>
<name>A0A8H3EZ08_9LECA</name>
<dbReference type="InterPro" id="IPR036108">
    <property type="entry name" value="4pyrrol_syn_uPrphyn_synt_sf"/>
</dbReference>
<dbReference type="SUPFAM" id="SSF69618">
    <property type="entry name" value="HemD-like"/>
    <property type="match status" value="1"/>
</dbReference>
<gene>
    <name evidence="2" type="ORF">HETSPECPRED_002335</name>
</gene>
<comment type="caution">
    <text evidence="2">The sequence shown here is derived from an EMBL/GenBank/DDBJ whole genome shotgun (WGS) entry which is preliminary data.</text>
</comment>
<sequence>MPSPPIPIIFLKSPSEPLETDSYTRLFSTSSSPTSPALNPQTTSYTSTYTYSPIHIPVLTHTFDTAPLLPLLSSNPHLLPYDGLIFTSQRAVSAFSLALSSFPSQDQPLNWMIPIYAVGPATTKATKAVCARYLPACEAKVLGEEAGTGEALARIILEDYNRRHCGREVNEGGRQEQGQGRERKPLLFLTGETHRDIIPRMLSAPTLSPEQRIEVREMVVYSTSALPSFEASFAAALRGTEHAGAVRWVVVFSATGGEAMLRALGWLDEGRSGWKGDAARKTFVASIGPTTRDWLREEFGFEVDVCARKPSAEGVKEGVEAFMRERGEVGQGSGEGNGGNG</sequence>
<keyword evidence="3" id="KW-1185">Reference proteome</keyword>
<dbReference type="InterPro" id="IPR039793">
    <property type="entry name" value="UROS/Hem4"/>
</dbReference>
<proteinExistence type="predicted"/>
<dbReference type="Proteomes" id="UP000664521">
    <property type="component" value="Unassembled WGS sequence"/>
</dbReference>
<organism evidence="2 3">
    <name type="scientific">Heterodermia speciosa</name>
    <dbReference type="NCBI Taxonomy" id="116794"/>
    <lineage>
        <taxon>Eukaryota</taxon>
        <taxon>Fungi</taxon>
        <taxon>Dikarya</taxon>
        <taxon>Ascomycota</taxon>
        <taxon>Pezizomycotina</taxon>
        <taxon>Lecanoromycetes</taxon>
        <taxon>OSLEUM clade</taxon>
        <taxon>Lecanoromycetidae</taxon>
        <taxon>Caliciales</taxon>
        <taxon>Physciaceae</taxon>
        <taxon>Heterodermia</taxon>
    </lineage>
</organism>
<feature type="domain" description="Tetrapyrrole biosynthesis uroporphyrinogen III synthase" evidence="1">
    <location>
        <begin position="48"/>
        <end position="314"/>
    </location>
</feature>
<dbReference type="GO" id="GO:0004852">
    <property type="term" value="F:uroporphyrinogen-III synthase activity"/>
    <property type="evidence" value="ECO:0007669"/>
    <property type="project" value="InterPro"/>
</dbReference>
<dbReference type="CDD" id="cd06578">
    <property type="entry name" value="HemD"/>
    <property type="match status" value="1"/>
</dbReference>
<dbReference type="OrthoDB" id="5595751at2759"/>
<dbReference type="GO" id="GO:0005829">
    <property type="term" value="C:cytosol"/>
    <property type="evidence" value="ECO:0007669"/>
    <property type="project" value="TreeGrafter"/>
</dbReference>
<dbReference type="UniPathway" id="UPA00251">
    <property type="reaction ID" value="UER00320"/>
</dbReference>
<dbReference type="InterPro" id="IPR003754">
    <property type="entry name" value="4pyrrol_synth_uPrphyn_synth"/>
</dbReference>
<dbReference type="PANTHER" id="PTHR12390:SF0">
    <property type="entry name" value="UROPORPHYRINOGEN-III SYNTHASE"/>
    <property type="match status" value="1"/>
</dbReference>
<evidence type="ECO:0000259" key="1">
    <source>
        <dbReference type="Pfam" id="PF02602"/>
    </source>
</evidence>
<dbReference type="EMBL" id="CAJPDS010000015">
    <property type="protein sequence ID" value="CAF9915226.1"/>
    <property type="molecule type" value="Genomic_DNA"/>
</dbReference>